<name>A0AAN7FPN0_QUERU</name>
<feature type="signal peptide" evidence="2">
    <location>
        <begin position="1"/>
        <end position="28"/>
    </location>
</feature>
<accession>A0AAN7FPN0</accession>
<reference evidence="3 4" key="1">
    <citation type="journal article" date="2023" name="G3 (Bethesda)">
        <title>A haplotype-resolved chromosome-scale genome for Quercus rubra L. provides insights into the genetics of adaptive traits for red oak species.</title>
        <authorList>
            <person name="Kapoor B."/>
            <person name="Jenkins J."/>
            <person name="Schmutz J."/>
            <person name="Zhebentyayeva T."/>
            <person name="Kuelheim C."/>
            <person name="Coggeshall M."/>
            <person name="Heim C."/>
            <person name="Lasky J.R."/>
            <person name="Leites L."/>
            <person name="Islam-Faridi N."/>
            <person name="Romero-Severson J."/>
            <person name="DeLeo V.L."/>
            <person name="Lucas S.M."/>
            <person name="Lazic D."/>
            <person name="Gailing O."/>
            <person name="Carlson J."/>
            <person name="Staton M."/>
        </authorList>
    </citation>
    <scope>NUCLEOTIDE SEQUENCE [LARGE SCALE GENOMIC DNA]</scope>
    <source>
        <strain evidence="3">Pseudo-F2</strain>
    </source>
</reference>
<dbReference type="AlphaFoldDB" id="A0AAN7FPN0"/>
<protein>
    <submittedName>
        <fullName evidence="3">Uncharacterized protein</fullName>
    </submittedName>
</protein>
<comment type="caution">
    <text evidence="3">The sequence shown here is derived from an EMBL/GenBank/DDBJ whole genome shotgun (WGS) entry which is preliminary data.</text>
</comment>
<gene>
    <name evidence="3" type="ORF">RGQ29_017641</name>
</gene>
<evidence type="ECO:0000256" key="2">
    <source>
        <dbReference type="SAM" id="SignalP"/>
    </source>
</evidence>
<sequence length="80" mass="8726">MMSCWKSLFAVIFAITLMLSLGVNTAQARVHPSAKSLTLLTASQDLNHSHSDSKKTNTTRPLVASVRRIPPSVPNPIQNK</sequence>
<dbReference type="Proteomes" id="UP001324115">
    <property type="component" value="Unassembled WGS sequence"/>
</dbReference>
<dbReference type="EMBL" id="JAXUIC010000004">
    <property type="protein sequence ID" value="KAK4593609.1"/>
    <property type="molecule type" value="Genomic_DNA"/>
</dbReference>
<evidence type="ECO:0000313" key="4">
    <source>
        <dbReference type="Proteomes" id="UP001324115"/>
    </source>
</evidence>
<proteinExistence type="predicted"/>
<keyword evidence="2" id="KW-0732">Signal</keyword>
<evidence type="ECO:0000313" key="3">
    <source>
        <dbReference type="EMBL" id="KAK4593609.1"/>
    </source>
</evidence>
<feature type="chain" id="PRO_5042928048" evidence="2">
    <location>
        <begin position="29"/>
        <end position="80"/>
    </location>
</feature>
<feature type="region of interest" description="Disordered" evidence="1">
    <location>
        <begin position="45"/>
        <end position="80"/>
    </location>
</feature>
<organism evidence="3 4">
    <name type="scientific">Quercus rubra</name>
    <name type="common">Northern red oak</name>
    <name type="synonym">Quercus borealis</name>
    <dbReference type="NCBI Taxonomy" id="3512"/>
    <lineage>
        <taxon>Eukaryota</taxon>
        <taxon>Viridiplantae</taxon>
        <taxon>Streptophyta</taxon>
        <taxon>Embryophyta</taxon>
        <taxon>Tracheophyta</taxon>
        <taxon>Spermatophyta</taxon>
        <taxon>Magnoliopsida</taxon>
        <taxon>eudicotyledons</taxon>
        <taxon>Gunneridae</taxon>
        <taxon>Pentapetalae</taxon>
        <taxon>rosids</taxon>
        <taxon>fabids</taxon>
        <taxon>Fagales</taxon>
        <taxon>Fagaceae</taxon>
        <taxon>Quercus</taxon>
    </lineage>
</organism>
<keyword evidence="4" id="KW-1185">Reference proteome</keyword>
<evidence type="ECO:0000256" key="1">
    <source>
        <dbReference type="SAM" id="MobiDB-lite"/>
    </source>
</evidence>